<dbReference type="GO" id="GO:0016020">
    <property type="term" value="C:membrane"/>
    <property type="evidence" value="ECO:0007669"/>
    <property type="project" value="UniProtKB-SubCell"/>
</dbReference>
<feature type="transmembrane region" description="Helical" evidence="9">
    <location>
        <begin position="46"/>
        <end position="67"/>
    </location>
</feature>
<keyword evidence="4 9" id="KW-1133">Transmembrane helix</keyword>
<dbReference type="InterPro" id="IPR012506">
    <property type="entry name" value="TMEM86B-like"/>
</dbReference>
<feature type="transmembrane region" description="Helical" evidence="9">
    <location>
        <begin position="20"/>
        <end position="40"/>
    </location>
</feature>
<keyword evidence="3 9" id="KW-0812">Transmembrane</keyword>
<comment type="caution">
    <text evidence="10">The sequence shown here is derived from an EMBL/GenBank/DDBJ whole genome shotgun (WGS) entry which is preliminary data.</text>
</comment>
<evidence type="ECO:0000256" key="4">
    <source>
        <dbReference type="ARBA" id="ARBA00022989"/>
    </source>
</evidence>
<evidence type="ECO:0000313" key="10">
    <source>
        <dbReference type="EMBL" id="KAJ8931916.1"/>
    </source>
</evidence>
<proteinExistence type="inferred from homology"/>
<accession>A0AAV8X1V9</accession>
<comment type="subcellular location">
    <subcellularLocation>
        <location evidence="1">Membrane</location>
        <topology evidence="1">Multi-pass membrane protein</topology>
    </subcellularLocation>
</comment>
<evidence type="ECO:0000256" key="3">
    <source>
        <dbReference type="ARBA" id="ARBA00022692"/>
    </source>
</evidence>
<comment type="similarity">
    <text evidence="2">Belongs to the TMEM86 family.</text>
</comment>
<sequence length="106" mass="11933">MLAFIIGHVHYILAFGFKPLNLPLGLFLYFLASMVVLYLLPDLHSIFVVGVPIYILVITTMLWRAIARVQFFEVLIMSSYYAAQVGIALSVVDAKATLKVNENKKE</sequence>
<dbReference type="EMBL" id="JANEYF010004207">
    <property type="protein sequence ID" value="KAJ8931916.1"/>
    <property type="molecule type" value="Genomic_DNA"/>
</dbReference>
<evidence type="ECO:0000256" key="5">
    <source>
        <dbReference type="ARBA" id="ARBA00023136"/>
    </source>
</evidence>
<keyword evidence="5 9" id="KW-0472">Membrane</keyword>
<evidence type="ECO:0000256" key="7">
    <source>
        <dbReference type="ARBA" id="ARBA00049458"/>
    </source>
</evidence>
<evidence type="ECO:0000256" key="9">
    <source>
        <dbReference type="SAM" id="Phobius"/>
    </source>
</evidence>
<dbReference type="PANTHER" id="PTHR31885:SF6">
    <property type="entry name" value="GH04784P"/>
    <property type="match status" value="1"/>
</dbReference>
<dbReference type="Pfam" id="PF07947">
    <property type="entry name" value="YhhN"/>
    <property type="match status" value="1"/>
</dbReference>
<dbReference type="GO" id="GO:0047408">
    <property type="term" value="F:alkenylglycerophosphocholine hydrolase activity"/>
    <property type="evidence" value="ECO:0007669"/>
    <property type="project" value="UniProtKB-EC"/>
</dbReference>
<comment type="catalytic activity">
    <reaction evidence="8">
        <text>a 1-O-(1Z-alkenyl)-sn-glycero-3-phosphocholine + H2O = a 2,3-saturated aldehyde + sn-glycerol 3-phosphocholine</text>
        <dbReference type="Rhea" id="RHEA:22544"/>
        <dbReference type="ChEBI" id="CHEBI:15377"/>
        <dbReference type="ChEBI" id="CHEBI:16870"/>
        <dbReference type="ChEBI" id="CHEBI:73359"/>
        <dbReference type="ChEBI" id="CHEBI:77287"/>
        <dbReference type="EC" id="3.3.2.2"/>
    </reaction>
</comment>
<protein>
    <recommendedName>
        <fullName evidence="6">lysoplasmalogenase</fullName>
        <ecNumber evidence="6">3.3.2.2</ecNumber>
    </recommendedName>
</protein>
<evidence type="ECO:0000313" key="11">
    <source>
        <dbReference type="Proteomes" id="UP001162156"/>
    </source>
</evidence>
<name>A0AAV8X1V9_9CUCU</name>
<organism evidence="10 11">
    <name type="scientific">Rhamnusium bicolor</name>
    <dbReference type="NCBI Taxonomy" id="1586634"/>
    <lineage>
        <taxon>Eukaryota</taxon>
        <taxon>Metazoa</taxon>
        <taxon>Ecdysozoa</taxon>
        <taxon>Arthropoda</taxon>
        <taxon>Hexapoda</taxon>
        <taxon>Insecta</taxon>
        <taxon>Pterygota</taxon>
        <taxon>Neoptera</taxon>
        <taxon>Endopterygota</taxon>
        <taxon>Coleoptera</taxon>
        <taxon>Polyphaga</taxon>
        <taxon>Cucujiformia</taxon>
        <taxon>Chrysomeloidea</taxon>
        <taxon>Cerambycidae</taxon>
        <taxon>Lepturinae</taxon>
        <taxon>Rhagiini</taxon>
        <taxon>Rhamnusium</taxon>
    </lineage>
</organism>
<evidence type="ECO:0000256" key="2">
    <source>
        <dbReference type="ARBA" id="ARBA00007375"/>
    </source>
</evidence>
<evidence type="ECO:0000256" key="1">
    <source>
        <dbReference type="ARBA" id="ARBA00004141"/>
    </source>
</evidence>
<gene>
    <name evidence="10" type="ORF">NQ314_015114</name>
</gene>
<reference evidence="10" key="1">
    <citation type="journal article" date="2023" name="Insect Mol. Biol.">
        <title>Genome sequencing provides insights into the evolution of gene families encoding plant cell wall-degrading enzymes in longhorned beetles.</title>
        <authorList>
            <person name="Shin N.R."/>
            <person name="Okamura Y."/>
            <person name="Kirsch R."/>
            <person name="Pauchet Y."/>
        </authorList>
    </citation>
    <scope>NUCLEOTIDE SEQUENCE</scope>
    <source>
        <strain evidence="10">RBIC_L_NR</strain>
    </source>
</reference>
<evidence type="ECO:0000256" key="6">
    <source>
        <dbReference type="ARBA" id="ARBA00035673"/>
    </source>
</evidence>
<dbReference type="EC" id="3.3.2.2" evidence="6"/>
<comment type="catalytic activity">
    <reaction evidence="7">
        <text>a 1-O-(1Z-alkenyl)-sn-glycero-3-phosphoethanolamine + H2O = a 2,3-saturated aldehyde + sn-glycero-3-phosphoethanolamine</text>
        <dbReference type="Rhea" id="RHEA:16905"/>
        <dbReference type="ChEBI" id="CHEBI:15377"/>
        <dbReference type="ChEBI" id="CHEBI:73359"/>
        <dbReference type="ChEBI" id="CHEBI:77288"/>
        <dbReference type="ChEBI" id="CHEBI:143890"/>
        <dbReference type="EC" id="3.3.2.2"/>
    </reaction>
</comment>
<dbReference type="AlphaFoldDB" id="A0AAV8X1V9"/>
<dbReference type="Proteomes" id="UP001162156">
    <property type="component" value="Unassembled WGS sequence"/>
</dbReference>
<dbReference type="PANTHER" id="PTHR31885">
    <property type="entry name" value="GH04784P"/>
    <property type="match status" value="1"/>
</dbReference>
<keyword evidence="11" id="KW-1185">Reference proteome</keyword>
<evidence type="ECO:0000256" key="8">
    <source>
        <dbReference type="ARBA" id="ARBA00049560"/>
    </source>
</evidence>